<evidence type="ECO:0000313" key="2">
    <source>
        <dbReference type="EMBL" id="SET52047.1"/>
    </source>
</evidence>
<feature type="transmembrane region" description="Helical" evidence="1">
    <location>
        <begin position="102"/>
        <end position="122"/>
    </location>
</feature>
<feature type="transmembrane region" description="Helical" evidence="1">
    <location>
        <begin position="39"/>
        <end position="58"/>
    </location>
</feature>
<evidence type="ECO:0008006" key="4">
    <source>
        <dbReference type="Google" id="ProtNLM"/>
    </source>
</evidence>
<organism evidence="2 3">
    <name type="scientific">Geodermatophilus poikilotrophus</name>
    <dbReference type="NCBI Taxonomy" id="1333667"/>
    <lineage>
        <taxon>Bacteria</taxon>
        <taxon>Bacillati</taxon>
        <taxon>Actinomycetota</taxon>
        <taxon>Actinomycetes</taxon>
        <taxon>Geodermatophilales</taxon>
        <taxon>Geodermatophilaceae</taxon>
        <taxon>Geodermatophilus</taxon>
    </lineage>
</organism>
<dbReference type="Proteomes" id="UP000198507">
    <property type="component" value="Unassembled WGS sequence"/>
</dbReference>
<keyword evidence="1" id="KW-0472">Membrane</keyword>
<evidence type="ECO:0000313" key="3">
    <source>
        <dbReference type="Proteomes" id="UP000198507"/>
    </source>
</evidence>
<dbReference type="EMBL" id="FOIE01000005">
    <property type="protein sequence ID" value="SET52047.1"/>
    <property type="molecule type" value="Genomic_DNA"/>
</dbReference>
<reference evidence="3" key="1">
    <citation type="submission" date="2016-10" db="EMBL/GenBank/DDBJ databases">
        <authorList>
            <person name="Varghese N."/>
            <person name="Submissions S."/>
        </authorList>
    </citation>
    <scope>NUCLEOTIDE SEQUENCE [LARGE SCALE GENOMIC DNA]</scope>
    <source>
        <strain evidence="3">DSM 44209</strain>
    </source>
</reference>
<name>A0A1I0F219_9ACTN</name>
<accession>A0A1I0F219</accession>
<dbReference type="AlphaFoldDB" id="A0A1I0F219"/>
<sequence>MTGDPLLLLHVTAGTAGLLLGPVWLVARLAGARARGPAGGYQAAVAGVAASGAVLAVSAPGLGWLLPVAVATEALAVAGALARRQAWPHWRTLQPHLLGGSYIALATGLLVAATGNPVWWVLPALAGQLPIALAKRRLHGAGAAAAAPVAQLRRSTSAR</sequence>
<keyword evidence="3" id="KW-1185">Reference proteome</keyword>
<dbReference type="RefSeq" id="WP_091444920.1">
    <property type="nucleotide sequence ID" value="NZ_FOIE01000005.1"/>
</dbReference>
<evidence type="ECO:0000256" key="1">
    <source>
        <dbReference type="SAM" id="Phobius"/>
    </source>
</evidence>
<protein>
    <recommendedName>
        <fullName evidence="4">DUF2306 domain-containing protein</fullName>
    </recommendedName>
</protein>
<gene>
    <name evidence="2" type="ORF">SAMN04488546_2714</name>
</gene>
<keyword evidence="1" id="KW-1133">Transmembrane helix</keyword>
<feature type="transmembrane region" description="Helical" evidence="1">
    <location>
        <begin position="6"/>
        <end position="27"/>
    </location>
</feature>
<proteinExistence type="predicted"/>
<keyword evidence="1" id="KW-0812">Transmembrane</keyword>